<evidence type="ECO:0000256" key="3">
    <source>
        <dbReference type="ARBA" id="ARBA00022801"/>
    </source>
</evidence>
<evidence type="ECO:0000256" key="8">
    <source>
        <dbReference type="ARBA" id="ARBA00068163"/>
    </source>
</evidence>
<name>C8N728_CARH6</name>
<dbReference type="GO" id="GO:0047429">
    <property type="term" value="F:nucleoside triphosphate diphosphatase activity"/>
    <property type="evidence" value="ECO:0007669"/>
    <property type="project" value="InterPro"/>
</dbReference>
<dbReference type="PANTHER" id="PTHR43213">
    <property type="entry name" value="BIFUNCTIONAL DTTP/UTP PYROPHOSPHATASE/METHYLTRANSFERASE PROTEIN-RELATED"/>
    <property type="match status" value="1"/>
</dbReference>
<dbReference type="NCBIfam" id="TIGR00172">
    <property type="entry name" value="maf"/>
    <property type="match status" value="1"/>
</dbReference>
<evidence type="ECO:0000256" key="9">
    <source>
        <dbReference type="HAMAP-Rule" id="MF_00528"/>
    </source>
</evidence>
<evidence type="ECO:0000256" key="6">
    <source>
        <dbReference type="ARBA" id="ARBA00053369"/>
    </source>
</evidence>
<evidence type="ECO:0000313" key="12">
    <source>
        <dbReference type="Proteomes" id="UP000004870"/>
    </source>
</evidence>
<evidence type="ECO:0000313" key="11">
    <source>
        <dbReference type="EMBL" id="EEV89524.1"/>
    </source>
</evidence>
<dbReference type="EMBL" id="ACKY01000017">
    <property type="protein sequence ID" value="EEV89524.1"/>
    <property type="molecule type" value="Genomic_DNA"/>
</dbReference>
<feature type="compositionally biased region" description="Acidic residues" evidence="10">
    <location>
        <begin position="1"/>
        <end position="16"/>
    </location>
</feature>
<evidence type="ECO:0000256" key="5">
    <source>
        <dbReference type="ARBA" id="ARBA00050213"/>
    </source>
</evidence>
<dbReference type="FunFam" id="3.90.950.10:FF:000005">
    <property type="entry name" value="7-methyl-GTP pyrophosphatase"/>
    <property type="match status" value="1"/>
</dbReference>
<dbReference type="InterPro" id="IPR029001">
    <property type="entry name" value="ITPase-like_fam"/>
</dbReference>
<dbReference type="Gene3D" id="3.90.950.10">
    <property type="match status" value="1"/>
</dbReference>
<protein>
    <recommendedName>
        <fullName evidence="8 9">7-methyl-GTP pyrophosphatase</fullName>
        <shortName evidence="9">m(7)GTP pyrophosphatase</shortName>
        <ecNumber evidence="9">3.6.1.-</ecNumber>
    </recommendedName>
</protein>
<comment type="caution">
    <text evidence="9">Lacks conserved residue(s) required for the propagation of feature annotation.</text>
</comment>
<evidence type="ECO:0000256" key="7">
    <source>
        <dbReference type="ARBA" id="ARBA00060749"/>
    </source>
</evidence>
<dbReference type="EC" id="3.6.1.-" evidence="9"/>
<dbReference type="GO" id="GO:0009117">
    <property type="term" value="P:nucleotide metabolic process"/>
    <property type="evidence" value="ECO:0007669"/>
    <property type="project" value="UniProtKB-KW"/>
</dbReference>
<reference evidence="11 12" key="1">
    <citation type="submission" date="2009-08" db="EMBL/GenBank/DDBJ databases">
        <authorList>
            <person name="Qin X."/>
            <person name="Bachman B."/>
            <person name="Battles P."/>
            <person name="Bell A."/>
            <person name="Bess C."/>
            <person name="Bickham C."/>
            <person name="Chaboub L."/>
            <person name="Chen D."/>
            <person name="Coyle M."/>
            <person name="Deiros D.R."/>
            <person name="Dinh H."/>
            <person name="Forbes L."/>
            <person name="Fowler G."/>
            <person name="Francisco L."/>
            <person name="Fu Q."/>
            <person name="Gubbala S."/>
            <person name="Hale W."/>
            <person name="Han Y."/>
            <person name="Hemphill L."/>
            <person name="Highlander S.K."/>
            <person name="Hirani K."/>
            <person name="Hogues M."/>
            <person name="Jackson L."/>
            <person name="Jakkamsetti A."/>
            <person name="Javaid M."/>
            <person name="Jiang H."/>
            <person name="Korchina V."/>
            <person name="Kovar C."/>
            <person name="Lara F."/>
            <person name="Lee S."/>
            <person name="Mata R."/>
            <person name="Mathew T."/>
            <person name="Moen C."/>
            <person name="Morales K."/>
            <person name="Munidasa M."/>
            <person name="Nazareth L."/>
            <person name="Ngo R."/>
            <person name="Nguyen L."/>
            <person name="Okwuonu G."/>
            <person name="Ongeri F."/>
            <person name="Patil S."/>
            <person name="Petrosino J."/>
            <person name="Pham C."/>
            <person name="Pham P."/>
            <person name="Pu L.-L."/>
            <person name="Puazo M."/>
            <person name="Raj R."/>
            <person name="Reid J."/>
            <person name="Rouhana J."/>
            <person name="Saada N."/>
            <person name="Shang Y."/>
            <person name="Simmons D."/>
            <person name="Thornton R."/>
            <person name="Warren J."/>
            <person name="Weissenberger G."/>
            <person name="Zhang J."/>
            <person name="Zhang L."/>
            <person name="Zhou C."/>
            <person name="Zhu D."/>
            <person name="Muzny D."/>
            <person name="Worley K."/>
            <person name="Gibbs R."/>
        </authorList>
    </citation>
    <scope>NUCLEOTIDE SEQUENCE [LARGE SCALE GENOMIC DNA]</scope>
    <source>
        <strain evidence="12">ATCC 15826 / DSM 8339 / NCTC 10426 / 6573</strain>
    </source>
</reference>
<dbReference type="AlphaFoldDB" id="C8N728"/>
<gene>
    <name evidence="11" type="primary">maf</name>
    <name evidence="11" type="ORF">HMPREF0198_0305</name>
</gene>
<feature type="site" description="Important for substrate specificity" evidence="9">
    <location>
        <position position="52"/>
    </location>
</feature>
<dbReference type="CDD" id="cd00555">
    <property type="entry name" value="Maf"/>
    <property type="match status" value="1"/>
</dbReference>
<dbReference type="SUPFAM" id="SSF52972">
    <property type="entry name" value="ITPase-like"/>
    <property type="match status" value="1"/>
</dbReference>
<evidence type="ECO:0000256" key="4">
    <source>
        <dbReference type="ARBA" id="ARBA00023080"/>
    </source>
</evidence>
<keyword evidence="4 9" id="KW-0546">Nucleotide metabolism</keyword>
<keyword evidence="12" id="KW-1185">Reference proteome</keyword>
<evidence type="ECO:0000256" key="2">
    <source>
        <dbReference type="ARBA" id="ARBA00022490"/>
    </source>
</evidence>
<comment type="cofactor">
    <cofactor evidence="9">
        <name>a divalent metal cation</name>
        <dbReference type="ChEBI" id="CHEBI:60240"/>
    </cofactor>
</comment>
<feature type="site" description="Important for substrate specificity" evidence="9">
    <location>
        <position position="109"/>
    </location>
</feature>
<comment type="caution">
    <text evidence="11">The sequence shown here is derived from an EMBL/GenBank/DDBJ whole genome shotgun (WGS) entry which is preliminary data.</text>
</comment>
<feature type="site" description="Important for substrate specificity" evidence="9">
    <location>
        <position position="191"/>
    </location>
</feature>
<dbReference type="Pfam" id="PF02545">
    <property type="entry name" value="Maf"/>
    <property type="match status" value="1"/>
</dbReference>
<dbReference type="PANTHER" id="PTHR43213:SF10">
    <property type="entry name" value="7-METHYL-GTP PYROPHOSPHATASE"/>
    <property type="match status" value="1"/>
</dbReference>
<sequence>MRQLDEQPEQGGDEPVAEVAGGEELSGQGVSLYDVCFWEFFMKLVLASSSPFRAAILRNLALPFAAVSPEVDEARLPGEAPQALVERLAVAKARAVAADAESFVIGSDQVATLDGDVLGKPHTVENAVAQLSRFSGREVQFLTGLCLRRGDVVFSCVEPFVVRFRPLTEAEIRAYVALESPLQCAGSFKSEGLGILLFDALVGRDPNALVGLPLIALRELFEQHGVALFAEIERAAQAD</sequence>
<organism evidence="11 12">
    <name type="scientific">Cardiobacterium hominis (strain ATCC 15826 / DSM 8339 / NCTC 10426 / 6573)</name>
    <dbReference type="NCBI Taxonomy" id="638300"/>
    <lineage>
        <taxon>Bacteria</taxon>
        <taxon>Pseudomonadati</taxon>
        <taxon>Pseudomonadota</taxon>
        <taxon>Gammaproteobacteria</taxon>
        <taxon>Cardiobacteriales</taxon>
        <taxon>Cardiobacteriaceae</taxon>
        <taxon>Cardiobacterium</taxon>
    </lineage>
</organism>
<comment type="subcellular location">
    <subcellularLocation>
        <location evidence="1 9">Cytoplasm</location>
    </subcellularLocation>
</comment>
<evidence type="ECO:0000256" key="10">
    <source>
        <dbReference type="SAM" id="MobiDB-lite"/>
    </source>
</evidence>
<keyword evidence="3 9" id="KW-0378">Hydrolase</keyword>
<dbReference type="HOGENOM" id="CLU_040416_1_0_6"/>
<feature type="active site" description="Proton acceptor" evidence="9">
    <location>
        <position position="108"/>
    </location>
</feature>
<proteinExistence type="inferred from homology"/>
<dbReference type="InterPro" id="IPR003697">
    <property type="entry name" value="Maf-like"/>
</dbReference>
<feature type="region of interest" description="Disordered" evidence="10">
    <location>
        <begin position="1"/>
        <end position="21"/>
    </location>
</feature>
<dbReference type="HAMAP" id="MF_00528">
    <property type="entry name" value="Maf"/>
    <property type="match status" value="1"/>
</dbReference>
<evidence type="ECO:0000256" key="1">
    <source>
        <dbReference type="ARBA" id="ARBA00004496"/>
    </source>
</evidence>
<comment type="function">
    <text evidence="6 9">Nucleoside triphosphate pyrophosphatase that hydrolyzes 7-methyl-GTP (m(7)GTP). May have a dual role in cell division arrest and in preventing the incorporation of modified nucleotides into cellular nucleic acids.</text>
</comment>
<keyword evidence="2 9" id="KW-0963">Cytoplasm</keyword>
<comment type="catalytic activity">
    <reaction evidence="5 9">
        <text>N(7)-methyl-GTP + H2O = N(7)-methyl-GMP + diphosphate + H(+)</text>
        <dbReference type="Rhea" id="RHEA:58744"/>
        <dbReference type="ChEBI" id="CHEBI:15377"/>
        <dbReference type="ChEBI" id="CHEBI:15378"/>
        <dbReference type="ChEBI" id="CHEBI:33019"/>
        <dbReference type="ChEBI" id="CHEBI:58285"/>
        <dbReference type="ChEBI" id="CHEBI:87133"/>
    </reaction>
</comment>
<dbReference type="GO" id="GO:0005737">
    <property type="term" value="C:cytoplasm"/>
    <property type="evidence" value="ECO:0007669"/>
    <property type="project" value="UniProtKB-SubCell"/>
</dbReference>
<accession>C8N728</accession>
<dbReference type="Proteomes" id="UP000004870">
    <property type="component" value="Unassembled WGS sequence"/>
</dbReference>
<comment type="similarity">
    <text evidence="7 9">Belongs to the Maf family. YceF subfamily.</text>
</comment>